<dbReference type="RefSeq" id="WP_008660887.1">
    <property type="nucleotide sequence ID" value="NZ_CABKOU010000003.1"/>
</dbReference>
<reference evidence="1" key="1">
    <citation type="submission" date="2022-08" db="EMBL/GenBank/DDBJ databases">
        <title>Genome Sequencing of Bacteroides fragilis Group Isolates with Nanopore Technology.</title>
        <authorList>
            <person name="Tisza M.J."/>
            <person name="Smith D."/>
            <person name="Dekker J.P."/>
        </authorList>
    </citation>
    <scope>NUCLEOTIDE SEQUENCE</scope>
    <source>
        <strain evidence="1">BFG-70</strain>
    </source>
</reference>
<evidence type="ECO:0000313" key="1">
    <source>
        <dbReference type="EMBL" id="UVR55831.1"/>
    </source>
</evidence>
<evidence type="ECO:0000313" key="2">
    <source>
        <dbReference type="Proteomes" id="UP001060330"/>
    </source>
</evidence>
<protein>
    <submittedName>
        <fullName evidence="1">Uncharacterized protein</fullName>
    </submittedName>
</protein>
<proteinExistence type="predicted"/>
<name>A0AAQ2NBD5_BACFG</name>
<dbReference type="Pfam" id="PF20355">
    <property type="entry name" value="DUF6650"/>
    <property type="match status" value="1"/>
</dbReference>
<dbReference type="EMBL" id="CP103216">
    <property type="protein sequence ID" value="UVR55831.1"/>
    <property type="molecule type" value="Genomic_DNA"/>
</dbReference>
<dbReference type="AlphaFoldDB" id="A0AAQ2NBD5"/>
<accession>A0AAQ2NBD5</accession>
<dbReference type="InterPro" id="IPR046592">
    <property type="entry name" value="DUF6650"/>
</dbReference>
<sequence>MNKLLLTFQEIKNRITGFSFPLFGVSWQPNESEIKIAQNIINQLEDRRVLYSPYELERPHYCIESILRIRECLTQEICKVSQNQNIYQDIQLLRAACRKFLDTIQPIQDEVHNCDSFTTISGWIFLSALGELRGVFGIIISKLSVSYGIHINGELIKIIPSNDIDE</sequence>
<gene>
    <name evidence="1" type="ORF">NXX45_19270</name>
</gene>
<dbReference type="Proteomes" id="UP001060330">
    <property type="component" value="Chromosome"/>
</dbReference>
<organism evidence="1 2">
    <name type="scientific">Bacteroides fragilis</name>
    <dbReference type="NCBI Taxonomy" id="817"/>
    <lineage>
        <taxon>Bacteria</taxon>
        <taxon>Pseudomonadati</taxon>
        <taxon>Bacteroidota</taxon>
        <taxon>Bacteroidia</taxon>
        <taxon>Bacteroidales</taxon>
        <taxon>Bacteroidaceae</taxon>
        <taxon>Bacteroides</taxon>
    </lineage>
</organism>